<evidence type="ECO:0000313" key="5">
    <source>
        <dbReference type="EMBL" id="BDW86620.1"/>
    </source>
</evidence>
<dbReference type="RefSeq" id="WP_338272604.1">
    <property type="nucleotide sequence ID" value="NZ_AP027266.1"/>
</dbReference>
<evidence type="ECO:0000256" key="3">
    <source>
        <dbReference type="ARBA" id="ARBA00022777"/>
    </source>
</evidence>
<organism evidence="5 6">
    <name type="scientific">Roseicyclus marinus</name>
    <dbReference type="NCBI Taxonomy" id="2161673"/>
    <lineage>
        <taxon>Bacteria</taxon>
        <taxon>Pseudomonadati</taxon>
        <taxon>Pseudomonadota</taxon>
        <taxon>Alphaproteobacteria</taxon>
        <taxon>Rhodobacterales</taxon>
        <taxon>Roseobacteraceae</taxon>
        <taxon>Roseicyclus</taxon>
    </lineage>
</organism>
<feature type="domain" description="Carbohydrate kinase PfkB" evidence="4">
    <location>
        <begin position="1"/>
        <end position="300"/>
    </location>
</feature>
<dbReference type="InterPro" id="IPR011611">
    <property type="entry name" value="PfkB_dom"/>
</dbReference>
<dbReference type="GO" id="GO:0006974">
    <property type="term" value="P:DNA damage response"/>
    <property type="evidence" value="ECO:0007669"/>
    <property type="project" value="TreeGrafter"/>
</dbReference>
<dbReference type="GO" id="GO:0042840">
    <property type="term" value="P:D-glucuronate catabolic process"/>
    <property type="evidence" value="ECO:0007669"/>
    <property type="project" value="TreeGrafter"/>
</dbReference>
<dbReference type="EMBL" id="AP027266">
    <property type="protein sequence ID" value="BDW86620.1"/>
    <property type="molecule type" value="Genomic_DNA"/>
</dbReference>
<dbReference type="KEGG" id="rmai:MACH21_27970"/>
<dbReference type="AlphaFoldDB" id="A0AA48HF59"/>
<reference evidence="5 6" key="1">
    <citation type="submission" date="2023-01" db="EMBL/GenBank/DDBJ databases">
        <title>Complete genome sequence of Roseicyclus marinus strain Dej080120_10.</title>
        <authorList>
            <person name="Ueki S."/>
            <person name="Maruyama F."/>
        </authorList>
    </citation>
    <scope>NUCLEOTIDE SEQUENCE [LARGE SCALE GENOMIC DNA]</scope>
    <source>
        <strain evidence="5 6">Dej080120_10</strain>
    </source>
</reference>
<dbReference type="GO" id="GO:0005829">
    <property type="term" value="C:cytosol"/>
    <property type="evidence" value="ECO:0007669"/>
    <property type="project" value="TreeGrafter"/>
</dbReference>
<evidence type="ECO:0000313" key="6">
    <source>
        <dbReference type="Proteomes" id="UP001337723"/>
    </source>
</evidence>
<dbReference type="Pfam" id="PF00294">
    <property type="entry name" value="PfkB"/>
    <property type="match status" value="1"/>
</dbReference>
<proteinExistence type="inferred from homology"/>
<evidence type="ECO:0000256" key="2">
    <source>
        <dbReference type="ARBA" id="ARBA00022679"/>
    </source>
</evidence>
<name>A0AA48HF59_9RHOB</name>
<accession>A0AA48HF59</accession>
<dbReference type="Gene3D" id="3.40.1190.20">
    <property type="match status" value="1"/>
</dbReference>
<dbReference type="InterPro" id="IPR029056">
    <property type="entry name" value="Ribokinase-like"/>
</dbReference>
<evidence type="ECO:0000259" key="4">
    <source>
        <dbReference type="Pfam" id="PF00294"/>
    </source>
</evidence>
<dbReference type="Proteomes" id="UP001337723">
    <property type="component" value="Chromosome"/>
</dbReference>
<gene>
    <name evidence="5" type="primary">kdgK</name>
    <name evidence="5" type="ORF">MACH21_27970</name>
</gene>
<protein>
    <submittedName>
        <fullName evidence="5">2-dehydro-3-deoxygluconokinase</fullName>
    </submittedName>
</protein>
<evidence type="ECO:0000256" key="1">
    <source>
        <dbReference type="ARBA" id="ARBA00010688"/>
    </source>
</evidence>
<comment type="similarity">
    <text evidence="1">Belongs to the carbohydrate kinase PfkB family.</text>
</comment>
<dbReference type="CDD" id="cd01166">
    <property type="entry name" value="KdgK"/>
    <property type="match status" value="1"/>
</dbReference>
<dbReference type="InterPro" id="IPR002173">
    <property type="entry name" value="Carboh/pur_kinase_PfkB_CS"/>
</dbReference>
<dbReference type="GO" id="GO:0008673">
    <property type="term" value="F:2-dehydro-3-deoxygluconokinase activity"/>
    <property type="evidence" value="ECO:0007669"/>
    <property type="project" value="TreeGrafter"/>
</dbReference>
<dbReference type="PANTHER" id="PTHR43085">
    <property type="entry name" value="HEXOKINASE FAMILY MEMBER"/>
    <property type="match status" value="1"/>
</dbReference>
<dbReference type="PANTHER" id="PTHR43085:SF15">
    <property type="entry name" value="2-DEHYDRO-3-DEOXYGLUCONOKINASE"/>
    <property type="match status" value="1"/>
</dbReference>
<sequence>MTRILSIGECMVELAPTDTTGLWRQGIAGDTLNTAWYARASLPPDWSVDYATRLGRDRFSDDIADFLTANGIGTRHITRDDTRQPGLYAISLDANGERSFTYWRGQSAARALADDPAPLARALDGATLAFTSGITLAILPPAGRETLLQSLAEARSRGTRIAFDPNIRPRLWEDLETARHWITRAAGIADIVLPSFDDEAATFGDPSPEATRTRYRHAGATEIVVKNAGRPILWADASAEGHVTDLPTAIPVDTTGAGDSFNGAYLAARLLGQDIPGSITAAHAMALRVIAHRGALIPTDTVSPPCHD</sequence>
<keyword evidence="2" id="KW-0808">Transferase</keyword>
<dbReference type="SUPFAM" id="SSF53613">
    <property type="entry name" value="Ribokinase-like"/>
    <property type="match status" value="1"/>
</dbReference>
<dbReference type="PROSITE" id="PS00584">
    <property type="entry name" value="PFKB_KINASES_2"/>
    <property type="match status" value="1"/>
</dbReference>
<keyword evidence="6" id="KW-1185">Reference proteome</keyword>
<keyword evidence="3" id="KW-0418">Kinase</keyword>
<dbReference type="GO" id="GO:0019698">
    <property type="term" value="P:D-galacturonate catabolic process"/>
    <property type="evidence" value="ECO:0007669"/>
    <property type="project" value="TreeGrafter"/>
</dbReference>
<dbReference type="InterPro" id="IPR050306">
    <property type="entry name" value="PfkB_Carbo_kinase"/>
</dbReference>